<dbReference type="EMBL" id="MCFD01000110">
    <property type="protein sequence ID" value="ORX64257.1"/>
    <property type="molecule type" value="Genomic_DNA"/>
</dbReference>
<name>A0A1Y1VSK5_9FUNG</name>
<proteinExistence type="predicted"/>
<reference evidence="1 2" key="1">
    <citation type="submission" date="2016-07" db="EMBL/GenBank/DDBJ databases">
        <title>Pervasive Adenine N6-methylation of Active Genes in Fungi.</title>
        <authorList>
            <consortium name="DOE Joint Genome Institute"/>
            <person name="Mondo S.J."/>
            <person name="Dannebaum R.O."/>
            <person name="Kuo R.C."/>
            <person name="Labutti K."/>
            <person name="Haridas S."/>
            <person name="Kuo A."/>
            <person name="Salamov A."/>
            <person name="Ahrendt S.R."/>
            <person name="Lipzen A."/>
            <person name="Sullivan W."/>
            <person name="Andreopoulos W.B."/>
            <person name="Clum A."/>
            <person name="Lindquist E."/>
            <person name="Daum C."/>
            <person name="Ramamoorthy G.K."/>
            <person name="Gryganskyi A."/>
            <person name="Culley D."/>
            <person name="Magnuson J.K."/>
            <person name="James T.Y."/>
            <person name="O'Malley M.A."/>
            <person name="Stajich J.E."/>
            <person name="Spatafora J.W."/>
            <person name="Visel A."/>
            <person name="Grigoriev I.V."/>
        </authorList>
    </citation>
    <scope>NUCLEOTIDE SEQUENCE [LARGE SCALE GENOMIC DNA]</scope>
    <source>
        <strain evidence="1 2">ATCC 12442</strain>
    </source>
</reference>
<protein>
    <submittedName>
        <fullName evidence="1">Uncharacterized protein</fullName>
    </submittedName>
</protein>
<gene>
    <name evidence="1" type="ORF">DL89DRAFT_41577</name>
</gene>
<sequence>MSVPLSLLSTFCEAPASTPQICTTPPFSASNFVPLHVWWHERLMGCLCALPTLRMYAHYPFPLLPPSLYPYDCGAVRVPLRVSPGDEPVRLARYLAWFTCVPPLCPSPPFLHHPFHLFI</sequence>
<organism evidence="1 2">
    <name type="scientific">Linderina pennispora</name>
    <dbReference type="NCBI Taxonomy" id="61395"/>
    <lineage>
        <taxon>Eukaryota</taxon>
        <taxon>Fungi</taxon>
        <taxon>Fungi incertae sedis</taxon>
        <taxon>Zoopagomycota</taxon>
        <taxon>Kickxellomycotina</taxon>
        <taxon>Kickxellomycetes</taxon>
        <taxon>Kickxellales</taxon>
        <taxon>Kickxellaceae</taxon>
        <taxon>Linderina</taxon>
    </lineage>
</organism>
<keyword evidence="2" id="KW-1185">Reference proteome</keyword>
<evidence type="ECO:0000313" key="2">
    <source>
        <dbReference type="Proteomes" id="UP000193922"/>
    </source>
</evidence>
<dbReference type="Proteomes" id="UP000193922">
    <property type="component" value="Unassembled WGS sequence"/>
</dbReference>
<dbReference type="AlphaFoldDB" id="A0A1Y1VSK5"/>
<dbReference type="RefSeq" id="XP_040739215.1">
    <property type="nucleotide sequence ID" value="XM_040891639.1"/>
</dbReference>
<accession>A0A1Y1VSK5</accession>
<evidence type="ECO:0000313" key="1">
    <source>
        <dbReference type="EMBL" id="ORX64257.1"/>
    </source>
</evidence>
<comment type="caution">
    <text evidence="1">The sequence shown here is derived from an EMBL/GenBank/DDBJ whole genome shotgun (WGS) entry which is preliminary data.</text>
</comment>
<dbReference type="GeneID" id="63808287"/>